<evidence type="ECO:0000313" key="1">
    <source>
        <dbReference type="EMBL" id="VDP77163.1"/>
    </source>
</evidence>
<evidence type="ECO:0000313" key="2">
    <source>
        <dbReference type="Proteomes" id="UP000269396"/>
    </source>
</evidence>
<reference evidence="1 2" key="1">
    <citation type="submission" date="2018-11" db="EMBL/GenBank/DDBJ databases">
        <authorList>
            <consortium name="Pathogen Informatics"/>
        </authorList>
    </citation>
    <scope>NUCLEOTIDE SEQUENCE [LARGE SCALE GENOMIC DNA]</scope>
    <source>
        <strain>Denwood</strain>
        <strain evidence="2">Zambia</strain>
    </source>
</reference>
<sequence length="41" mass="4936">MIKMNQFVVLMLMLMMQQFQLKLVIQNYFVIFVQLVQVDGL</sequence>
<protein>
    <submittedName>
        <fullName evidence="1">Uncharacterized protein</fullName>
    </submittedName>
</protein>
<name>A0A183PVT1_9TREM</name>
<accession>A0A183PVT1</accession>
<dbReference type="AlphaFoldDB" id="A0A183PVT1"/>
<organism evidence="1 2">
    <name type="scientific">Schistosoma mattheei</name>
    <dbReference type="NCBI Taxonomy" id="31246"/>
    <lineage>
        <taxon>Eukaryota</taxon>
        <taxon>Metazoa</taxon>
        <taxon>Spiralia</taxon>
        <taxon>Lophotrochozoa</taxon>
        <taxon>Platyhelminthes</taxon>
        <taxon>Trematoda</taxon>
        <taxon>Digenea</taxon>
        <taxon>Strigeidida</taxon>
        <taxon>Schistosomatoidea</taxon>
        <taxon>Schistosomatidae</taxon>
        <taxon>Schistosoma</taxon>
    </lineage>
</organism>
<gene>
    <name evidence="1" type="ORF">SMTD_LOCUS18467</name>
</gene>
<dbReference type="Proteomes" id="UP000269396">
    <property type="component" value="Unassembled WGS sequence"/>
</dbReference>
<dbReference type="EMBL" id="UZAL01040525">
    <property type="protein sequence ID" value="VDP77163.1"/>
    <property type="molecule type" value="Genomic_DNA"/>
</dbReference>
<proteinExistence type="predicted"/>
<keyword evidence="2" id="KW-1185">Reference proteome</keyword>